<dbReference type="EMBL" id="CAMGYJ010000006">
    <property type="protein sequence ID" value="CAI0438622.1"/>
    <property type="molecule type" value="Genomic_DNA"/>
</dbReference>
<organism evidence="1 2">
    <name type="scientific">Linum tenue</name>
    <dbReference type="NCBI Taxonomy" id="586396"/>
    <lineage>
        <taxon>Eukaryota</taxon>
        <taxon>Viridiplantae</taxon>
        <taxon>Streptophyta</taxon>
        <taxon>Embryophyta</taxon>
        <taxon>Tracheophyta</taxon>
        <taxon>Spermatophyta</taxon>
        <taxon>Magnoliopsida</taxon>
        <taxon>eudicotyledons</taxon>
        <taxon>Gunneridae</taxon>
        <taxon>Pentapetalae</taxon>
        <taxon>rosids</taxon>
        <taxon>fabids</taxon>
        <taxon>Malpighiales</taxon>
        <taxon>Linaceae</taxon>
        <taxon>Linum</taxon>
    </lineage>
</organism>
<protein>
    <submittedName>
        <fullName evidence="1">Uncharacterized protein</fullName>
    </submittedName>
</protein>
<accession>A0AAV0LWZ6</accession>
<proteinExistence type="predicted"/>
<evidence type="ECO:0000313" key="1">
    <source>
        <dbReference type="EMBL" id="CAI0438622.1"/>
    </source>
</evidence>
<dbReference type="AlphaFoldDB" id="A0AAV0LWZ6"/>
<dbReference type="Proteomes" id="UP001154282">
    <property type="component" value="Unassembled WGS sequence"/>
</dbReference>
<evidence type="ECO:0000313" key="2">
    <source>
        <dbReference type="Proteomes" id="UP001154282"/>
    </source>
</evidence>
<gene>
    <name evidence="1" type="ORF">LITE_LOCUS25873</name>
</gene>
<name>A0AAV0LWZ6_9ROSI</name>
<comment type="caution">
    <text evidence="1">The sequence shown here is derived from an EMBL/GenBank/DDBJ whole genome shotgun (WGS) entry which is preliminary data.</text>
</comment>
<sequence>MTAEIGRRLPRNPGWPRFFLTALFATAYYAVISNTTAAVAGQRRSSNNSTVAMNLGLIILDFKTRDSGGDVVQALCIFTIMFVYDHIQLMLPREGDSNRDSSFWRMISNLLKILDKKDINSHIFSNDRVGHKVRLANMKPTSPSGRKLLFPQEDDSQSNPSSFWRRIMNRLRSFYRKDLKWHALKDDEIGDEVHLANMYVIRPSTFFVQRESLLDSLQSPTSLSESLWIQPKDLLR</sequence>
<reference evidence="1" key="1">
    <citation type="submission" date="2022-08" db="EMBL/GenBank/DDBJ databases">
        <authorList>
            <person name="Gutierrez-Valencia J."/>
        </authorList>
    </citation>
    <scope>NUCLEOTIDE SEQUENCE</scope>
</reference>
<keyword evidence="2" id="KW-1185">Reference proteome</keyword>